<feature type="transmembrane region" description="Helical" evidence="1">
    <location>
        <begin position="248"/>
        <end position="267"/>
    </location>
</feature>
<feature type="transmembrane region" description="Helical" evidence="1">
    <location>
        <begin position="61"/>
        <end position="80"/>
    </location>
</feature>
<keyword evidence="1" id="KW-0812">Transmembrane</keyword>
<evidence type="ECO:0000313" key="4">
    <source>
        <dbReference type="Proteomes" id="UP001248709"/>
    </source>
</evidence>
<keyword evidence="1" id="KW-1133">Transmembrane helix</keyword>
<feature type="transmembrane region" description="Helical" evidence="1">
    <location>
        <begin position="145"/>
        <end position="162"/>
    </location>
</feature>
<dbReference type="InterPro" id="IPR043831">
    <property type="entry name" value="DUF5808"/>
</dbReference>
<feature type="transmembrane region" description="Helical" evidence="1">
    <location>
        <begin position="168"/>
        <end position="190"/>
    </location>
</feature>
<gene>
    <name evidence="3" type="ORF">J2Z22_004481</name>
</gene>
<keyword evidence="4" id="KW-1185">Reference proteome</keyword>
<dbReference type="EMBL" id="JAUSUY010000028">
    <property type="protein sequence ID" value="MDT3428887.1"/>
    <property type="molecule type" value="Genomic_DNA"/>
</dbReference>
<feature type="transmembrane region" description="Helical" evidence="1">
    <location>
        <begin position="86"/>
        <end position="104"/>
    </location>
</feature>
<name>A0ABU3HDJ8_9BACL</name>
<reference evidence="3 4" key="1">
    <citation type="submission" date="2023-07" db="EMBL/GenBank/DDBJ databases">
        <title>Genomic Encyclopedia of Type Strains, Phase IV (KMG-IV): sequencing the most valuable type-strain genomes for metagenomic binning, comparative biology and taxonomic classification.</title>
        <authorList>
            <person name="Goeker M."/>
        </authorList>
    </citation>
    <scope>NUCLEOTIDE SEQUENCE [LARGE SCALE GENOMIC DNA]</scope>
    <source>
        <strain evidence="3 4">T98</strain>
    </source>
</reference>
<protein>
    <submittedName>
        <fullName evidence="3">Membrane protein</fullName>
    </submittedName>
</protein>
<comment type="caution">
    <text evidence="3">The sequence shown here is derived from an EMBL/GenBank/DDBJ whole genome shotgun (WGS) entry which is preliminary data.</text>
</comment>
<dbReference type="Pfam" id="PF19124">
    <property type="entry name" value="DUF5808"/>
    <property type="match status" value="1"/>
</dbReference>
<evidence type="ECO:0000256" key="1">
    <source>
        <dbReference type="SAM" id="Phobius"/>
    </source>
</evidence>
<sequence length="465" mass="52869">MSIVMILLPICLIFLLAVQLSYGTRSCIAGGIIIFGVGIPEYAAHAEEWKSLQASFRRSNTFFIIISVLVILPVLAFSRYLSLVFIYWWVWVGIVLWAGYRLFLRYHRAAARIKREHDWSMGERRVVRADTTLIFQKKQMSISPLWFIAPFLLALAVVFYARRASSEFGMLLGAQAAGMTLLYFLLALAFRRMRTRVYSADSTINKGLNRVQRRYWSVLFQAMAVMDAGFAAAVVLSGLDAWAHFGALWQAIIAFQVAAPVAAGWYTNRKINEWSRRLDEADGPPFYSDDDEYWINGITYYNPNDRSMLVPKRTGHGLTLNMAMRGSKVFIGVTLALAFMGIFGLGIYLVREDGMTPRLTVGTDGIAHVQSPSYGYSFSLDQVRELRLENDLPEGIRTNGIATDTYARGHFRLEGWGNTRVYIFKHSPPYIVIRLADEYIVFNDRKASDTRQTFEKLESNLPNTR</sequence>
<proteinExistence type="predicted"/>
<feature type="transmembrane region" description="Helical" evidence="1">
    <location>
        <begin position="329"/>
        <end position="350"/>
    </location>
</feature>
<evidence type="ECO:0000259" key="2">
    <source>
        <dbReference type="Pfam" id="PF19124"/>
    </source>
</evidence>
<dbReference type="RefSeq" id="WP_025701561.1">
    <property type="nucleotide sequence ID" value="NZ_JAUSUY010000028.1"/>
</dbReference>
<feature type="transmembrane region" description="Helical" evidence="1">
    <location>
        <begin position="215"/>
        <end position="236"/>
    </location>
</feature>
<organism evidence="3 4">
    <name type="scientific">Paenibacillus forsythiae</name>
    <dbReference type="NCBI Taxonomy" id="365616"/>
    <lineage>
        <taxon>Bacteria</taxon>
        <taxon>Bacillati</taxon>
        <taxon>Bacillota</taxon>
        <taxon>Bacilli</taxon>
        <taxon>Bacillales</taxon>
        <taxon>Paenibacillaceae</taxon>
        <taxon>Paenibacillus</taxon>
    </lineage>
</organism>
<accession>A0ABU3HDJ8</accession>
<feature type="domain" description="DUF5808" evidence="2">
    <location>
        <begin position="303"/>
        <end position="323"/>
    </location>
</feature>
<dbReference type="Proteomes" id="UP001248709">
    <property type="component" value="Unassembled WGS sequence"/>
</dbReference>
<evidence type="ECO:0000313" key="3">
    <source>
        <dbReference type="EMBL" id="MDT3428887.1"/>
    </source>
</evidence>
<keyword evidence="1" id="KW-0472">Membrane</keyword>